<dbReference type="Proteomes" id="UP001145114">
    <property type="component" value="Unassembled WGS sequence"/>
</dbReference>
<keyword evidence="2" id="KW-1185">Reference proteome</keyword>
<protein>
    <submittedName>
        <fullName evidence="1">WD repeat-containing protein 33</fullName>
    </submittedName>
</protein>
<sequence length="309" mass="33774">MIKYWLPNLSNVKPLQGHQNVIRDLSFCPTDEKFVSASDDGTLKIWDFSEAREEGVLSGHGWDVRCVDWHPQKGLLASGSKDNTVKLWDPRSGGRCLRTLHGHHNTVQQVGWNKNGNWLLSAGRDQSIRVYDIRKMVPMHVYRTVYSEVSSLVWHPFSETLFASGCSKDMARERMDGGVTEGVIQFWQIGEKEDVGSIPNAHSSYIWSLAWHPFGHVLASGSNDHSTRFWARARPGDGLDTEIKQARLEEVDAVTTEATGAGDMGKGVHPAGPPPTPAVGGGGGDNSVPGLAGVGGGPDRVSNDRSRLV</sequence>
<gene>
    <name evidence="1" type="primary">WDR33</name>
    <name evidence="1" type="ORF">EV182_004577</name>
</gene>
<comment type="caution">
    <text evidence="1">The sequence shown here is derived from an EMBL/GenBank/DDBJ whole genome shotgun (WGS) entry which is preliminary data.</text>
</comment>
<dbReference type="EMBL" id="JAMZIH010006579">
    <property type="protein sequence ID" value="KAJ1673776.1"/>
    <property type="molecule type" value="Genomic_DNA"/>
</dbReference>
<name>A0ACC1HBR8_9FUNG</name>
<organism evidence="1 2">
    <name type="scientific">Spiromyces aspiralis</name>
    <dbReference type="NCBI Taxonomy" id="68401"/>
    <lineage>
        <taxon>Eukaryota</taxon>
        <taxon>Fungi</taxon>
        <taxon>Fungi incertae sedis</taxon>
        <taxon>Zoopagomycota</taxon>
        <taxon>Kickxellomycotina</taxon>
        <taxon>Kickxellomycetes</taxon>
        <taxon>Kickxellales</taxon>
        <taxon>Kickxellaceae</taxon>
        <taxon>Spiromyces</taxon>
    </lineage>
</organism>
<evidence type="ECO:0000313" key="1">
    <source>
        <dbReference type="EMBL" id="KAJ1673776.1"/>
    </source>
</evidence>
<proteinExistence type="predicted"/>
<reference evidence="1" key="1">
    <citation type="submission" date="2022-06" db="EMBL/GenBank/DDBJ databases">
        <title>Phylogenomic reconstructions and comparative analyses of Kickxellomycotina fungi.</title>
        <authorList>
            <person name="Reynolds N.K."/>
            <person name="Stajich J.E."/>
            <person name="Barry K."/>
            <person name="Grigoriev I.V."/>
            <person name="Crous P."/>
            <person name="Smith M.E."/>
        </authorList>
    </citation>
    <scope>NUCLEOTIDE SEQUENCE</scope>
    <source>
        <strain evidence="1">RSA 2271</strain>
    </source>
</reference>
<evidence type="ECO:0000313" key="2">
    <source>
        <dbReference type="Proteomes" id="UP001145114"/>
    </source>
</evidence>
<accession>A0ACC1HBR8</accession>